<organism evidence="2 3">
    <name type="scientific">Flammeovirga agarivorans</name>
    <dbReference type="NCBI Taxonomy" id="2726742"/>
    <lineage>
        <taxon>Bacteria</taxon>
        <taxon>Pseudomonadati</taxon>
        <taxon>Bacteroidota</taxon>
        <taxon>Cytophagia</taxon>
        <taxon>Cytophagales</taxon>
        <taxon>Flammeovirgaceae</taxon>
        <taxon>Flammeovirga</taxon>
    </lineage>
</organism>
<dbReference type="Proteomes" id="UP000585050">
    <property type="component" value="Unassembled WGS sequence"/>
</dbReference>
<dbReference type="AlphaFoldDB" id="A0A7X8SQ41"/>
<feature type="signal peptide" evidence="1">
    <location>
        <begin position="1"/>
        <end position="19"/>
    </location>
</feature>
<feature type="chain" id="PRO_5031406835" description="Outer membrane protein beta-barrel domain-containing protein" evidence="1">
    <location>
        <begin position="20"/>
        <end position="233"/>
    </location>
</feature>
<dbReference type="SUPFAM" id="SSF56925">
    <property type="entry name" value="OMPA-like"/>
    <property type="match status" value="1"/>
</dbReference>
<reference evidence="2 3" key="1">
    <citation type="submission" date="2020-04" db="EMBL/GenBank/DDBJ databases">
        <title>Flammeovirga sp. SR4, a novel species isolated from seawater.</title>
        <authorList>
            <person name="Wang X."/>
        </authorList>
    </citation>
    <scope>NUCLEOTIDE SEQUENCE [LARGE SCALE GENOMIC DNA]</scope>
    <source>
        <strain evidence="2 3">SR4</strain>
    </source>
</reference>
<accession>A0A7X8SQ41</accession>
<dbReference type="EMBL" id="JABAIL010000010">
    <property type="protein sequence ID" value="NLR94270.1"/>
    <property type="molecule type" value="Genomic_DNA"/>
</dbReference>
<comment type="caution">
    <text evidence="2">The sequence shown here is derived from an EMBL/GenBank/DDBJ whole genome shotgun (WGS) entry which is preliminary data.</text>
</comment>
<proteinExistence type="predicted"/>
<evidence type="ECO:0000313" key="3">
    <source>
        <dbReference type="Proteomes" id="UP000585050"/>
    </source>
</evidence>
<dbReference type="RefSeq" id="WP_168884981.1">
    <property type="nucleotide sequence ID" value="NZ_JABAIL010000010.1"/>
</dbReference>
<evidence type="ECO:0000256" key="1">
    <source>
        <dbReference type="SAM" id="SignalP"/>
    </source>
</evidence>
<dbReference type="InterPro" id="IPR011250">
    <property type="entry name" value="OMP/PagP_B-barrel"/>
</dbReference>
<sequence>MKKFFLLLSILFFFQLSYGQNHRTLNLIEKTNYTLIGGSVGGAYYSGGYANQGLSTIDITSLKPQINGYIQHKFARKWHFRFQGTFAMLGSKDNRNTSDTQGQKAFRTLLFEFSPMMVLDLGVDKKAKSKGAYRGKKSNHWNWYLMAGTGLFAADVNNYVGGTSSTKVGGTLNGGLGVRYAMKEKWILNMDMLFRMSTTNGLDGLSAQPLPVDLYATGTIGVAYRIPGRRFMR</sequence>
<protein>
    <recommendedName>
        <fullName evidence="4">Outer membrane protein beta-barrel domain-containing protein</fullName>
    </recommendedName>
</protein>
<keyword evidence="3" id="KW-1185">Reference proteome</keyword>
<gene>
    <name evidence="2" type="ORF">HGP29_23905</name>
</gene>
<keyword evidence="1" id="KW-0732">Signal</keyword>
<evidence type="ECO:0008006" key="4">
    <source>
        <dbReference type="Google" id="ProtNLM"/>
    </source>
</evidence>
<evidence type="ECO:0000313" key="2">
    <source>
        <dbReference type="EMBL" id="NLR94270.1"/>
    </source>
</evidence>
<name>A0A7X8SQ41_9BACT</name>